<feature type="transmembrane region" description="Helical" evidence="1">
    <location>
        <begin position="230"/>
        <end position="247"/>
    </location>
</feature>
<proteinExistence type="predicted"/>
<protein>
    <recommendedName>
        <fullName evidence="2">CAAX prenyl protease 2/Lysostaphin resistance protein A-like domain-containing protein</fullName>
    </recommendedName>
</protein>
<dbReference type="InterPro" id="IPR003675">
    <property type="entry name" value="Rce1/LyrA-like_dom"/>
</dbReference>
<keyword evidence="1" id="KW-0812">Transmembrane</keyword>
<reference evidence="3 4" key="1">
    <citation type="submission" date="2021-03" db="EMBL/GenBank/DDBJ databases">
        <title>Antimicrobial resistance genes in bacteria isolated from Japanese honey, and their potential for conferring macrolide and lincosamide resistance in the American foulbrood pathogen Paenibacillus larvae.</title>
        <authorList>
            <person name="Okamoto M."/>
            <person name="Kumagai M."/>
            <person name="Kanamori H."/>
            <person name="Takamatsu D."/>
        </authorList>
    </citation>
    <scope>NUCLEOTIDE SEQUENCE [LARGE SCALE GENOMIC DNA]</scope>
    <source>
        <strain evidence="3 4">J21TS3</strain>
    </source>
</reference>
<evidence type="ECO:0000259" key="2">
    <source>
        <dbReference type="Pfam" id="PF02517"/>
    </source>
</evidence>
<feature type="transmembrane region" description="Helical" evidence="1">
    <location>
        <begin position="284"/>
        <end position="308"/>
    </location>
</feature>
<organism evidence="3 4">
    <name type="scientific">Paenibacillus cookii</name>
    <dbReference type="NCBI Taxonomy" id="157839"/>
    <lineage>
        <taxon>Bacteria</taxon>
        <taxon>Bacillati</taxon>
        <taxon>Bacillota</taxon>
        <taxon>Bacilli</taxon>
        <taxon>Bacillales</taxon>
        <taxon>Paenibacillaceae</taxon>
        <taxon>Paenibacillus</taxon>
    </lineage>
</organism>
<sequence length="332" mass="36622">MSDRNEFWRIYEISKGGFPISTLSPESRGRKGPAGVFLEGDGRIGLFWRILLGWLAFVSGLGLAVAAATIAGNYGLPALALQVILAVVTTGVSVPLIYLLRRYADRRPWSGLGLSSPPKGLPYFLLGIGLLALLTAASLLIGSLFGWLRVVAFHLPASTLFIILINSAIAFFYEAFPEEISFRGYLYRNLNTRFPRWLALVLQVALFVLAPIALTALMVLAGIATWDQVTVDYIINLVAFGTMLQLCRILSGNLWMNIGFHLAWLEMVRYVVVPSPSAIVEVEYITPLAGYLVNIGTVILGVIILLAWSLRQRVNWNRIEPDDQPEPEHPAI</sequence>
<keyword evidence="1" id="KW-1133">Transmembrane helix</keyword>
<feature type="transmembrane region" description="Helical" evidence="1">
    <location>
        <begin position="51"/>
        <end position="72"/>
    </location>
</feature>
<dbReference type="EMBL" id="BORW01000021">
    <property type="protein sequence ID" value="GIO68701.1"/>
    <property type="molecule type" value="Genomic_DNA"/>
</dbReference>
<feature type="transmembrane region" description="Helical" evidence="1">
    <location>
        <begin position="78"/>
        <end position="100"/>
    </location>
</feature>
<name>A0ABQ4M179_9BACL</name>
<feature type="transmembrane region" description="Helical" evidence="1">
    <location>
        <begin position="197"/>
        <end position="224"/>
    </location>
</feature>
<gene>
    <name evidence="3" type="ORF">J21TS3_35220</name>
</gene>
<feature type="transmembrane region" description="Helical" evidence="1">
    <location>
        <begin position="153"/>
        <end position="176"/>
    </location>
</feature>
<evidence type="ECO:0000313" key="4">
    <source>
        <dbReference type="Proteomes" id="UP000680638"/>
    </source>
</evidence>
<feature type="domain" description="CAAX prenyl protease 2/Lysostaphin resistance protein A-like" evidence="2">
    <location>
        <begin position="164"/>
        <end position="264"/>
    </location>
</feature>
<accession>A0ABQ4M179</accession>
<evidence type="ECO:0000256" key="1">
    <source>
        <dbReference type="SAM" id="Phobius"/>
    </source>
</evidence>
<feature type="transmembrane region" description="Helical" evidence="1">
    <location>
        <begin position="254"/>
        <end position="272"/>
    </location>
</feature>
<keyword evidence="4" id="KW-1185">Reference proteome</keyword>
<dbReference type="Pfam" id="PF02517">
    <property type="entry name" value="Rce1-like"/>
    <property type="match status" value="1"/>
</dbReference>
<keyword evidence="1" id="KW-0472">Membrane</keyword>
<dbReference type="RefSeq" id="WP_246537052.1">
    <property type="nucleotide sequence ID" value="NZ_BORW01000021.1"/>
</dbReference>
<evidence type="ECO:0000313" key="3">
    <source>
        <dbReference type="EMBL" id="GIO68701.1"/>
    </source>
</evidence>
<dbReference type="Proteomes" id="UP000680638">
    <property type="component" value="Unassembled WGS sequence"/>
</dbReference>
<dbReference type="PANTHER" id="PTHR39430:SF1">
    <property type="entry name" value="PROTEASE"/>
    <property type="match status" value="1"/>
</dbReference>
<comment type="caution">
    <text evidence="3">The sequence shown here is derived from an EMBL/GenBank/DDBJ whole genome shotgun (WGS) entry which is preliminary data.</text>
</comment>
<dbReference type="PANTHER" id="PTHR39430">
    <property type="entry name" value="MEMBRANE-ASSOCIATED PROTEASE-RELATED"/>
    <property type="match status" value="1"/>
</dbReference>
<feature type="transmembrane region" description="Helical" evidence="1">
    <location>
        <begin position="121"/>
        <end position="147"/>
    </location>
</feature>